<dbReference type="Proteomes" id="UP000256373">
    <property type="component" value="Unassembled WGS sequence"/>
</dbReference>
<reference evidence="1 2" key="1">
    <citation type="submission" date="2018-07" db="EMBL/GenBank/DDBJ databases">
        <title>Dyadobacter roseus sp. nov., isolated from rose rhizosphere soil.</title>
        <authorList>
            <person name="Chen L."/>
        </authorList>
    </citation>
    <scope>NUCLEOTIDE SEQUENCE [LARGE SCALE GENOMIC DNA]</scope>
    <source>
        <strain evidence="1 2">RS19</strain>
    </source>
</reference>
<keyword evidence="2" id="KW-1185">Reference proteome</keyword>
<sequence length="152" mass="17136">MKELERTNNGTAAHPVATSKPLTSLEIYDRYSAMAYGIILQIIPQQHLAQEILVNVFASPQLQACNSYPFSFAACVIKLARSKAIDMKKRIMELDNSSATLPADDNDKSPQRIFDLAFRQGFTPDEVAQKLFISKSEVLKAFHDFFKSYRNS</sequence>
<evidence type="ECO:0000313" key="1">
    <source>
        <dbReference type="EMBL" id="REA61273.1"/>
    </source>
</evidence>
<accession>A0A3D8YBB1</accession>
<dbReference type="OrthoDB" id="963470at2"/>
<organism evidence="1 2">
    <name type="scientific">Dyadobacter luteus</name>
    <dbReference type="NCBI Taxonomy" id="2259619"/>
    <lineage>
        <taxon>Bacteria</taxon>
        <taxon>Pseudomonadati</taxon>
        <taxon>Bacteroidota</taxon>
        <taxon>Cytophagia</taxon>
        <taxon>Cytophagales</taxon>
        <taxon>Spirosomataceae</taxon>
        <taxon>Dyadobacter</taxon>
    </lineage>
</organism>
<dbReference type="EMBL" id="QNUL01000008">
    <property type="protein sequence ID" value="REA61273.1"/>
    <property type="molecule type" value="Genomic_DNA"/>
</dbReference>
<protein>
    <recommendedName>
        <fullName evidence="3">Sigma-70 family RNA polymerase sigma factor</fullName>
    </recommendedName>
</protein>
<comment type="caution">
    <text evidence="1">The sequence shown here is derived from an EMBL/GenBank/DDBJ whole genome shotgun (WGS) entry which is preliminary data.</text>
</comment>
<gene>
    <name evidence="1" type="ORF">DSL64_12550</name>
</gene>
<evidence type="ECO:0000313" key="2">
    <source>
        <dbReference type="Proteomes" id="UP000256373"/>
    </source>
</evidence>
<name>A0A3D8YBB1_9BACT</name>
<dbReference type="RefSeq" id="WP_115831247.1">
    <property type="nucleotide sequence ID" value="NZ_QNUL01000008.1"/>
</dbReference>
<dbReference type="AlphaFoldDB" id="A0A3D8YBB1"/>
<evidence type="ECO:0008006" key="3">
    <source>
        <dbReference type="Google" id="ProtNLM"/>
    </source>
</evidence>
<proteinExistence type="predicted"/>